<evidence type="ECO:0000313" key="10">
    <source>
        <dbReference type="Proteomes" id="UP001268036"/>
    </source>
</evidence>
<evidence type="ECO:0000256" key="7">
    <source>
        <dbReference type="SAM" id="MobiDB-lite"/>
    </source>
</evidence>
<reference evidence="9" key="1">
    <citation type="submission" date="2023-08" db="EMBL/GenBank/DDBJ databases">
        <title>Functional and genomic diversity of the sorghum phyllosphere microbiome.</title>
        <authorList>
            <person name="Shade A."/>
        </authorList>
    </citation>
    <scope>NUCLEOTIDE SEQUENCE</scope>
    <source>
        <strain evidence="9">SORGH_AS_0201</strain>
    </source>
</reference>
<keyword evidence="4" id="KW-0574">Periplasm</keyword>
<dbReference type="Gene3D" id="1.10.439.10">
    <property type="entry name" value="Penicillin Amidohydrolase, domain 1"/>
    <property type="match status" value="1"/>
</dbReference>
<evidence type="ECO:0000256" key="5">
    <source>
        <dbReference type="ARBA" id="ARBA00022801"/>
    </source>
</evidence>
<proteinExistence type="inferred from homology"/>
<dbReference type="EMBL" id="JAVJAF010000001">
    <property type="protein sequence ID" value="MDR6232852.1"/>
    <property type="molecule type" value="Genomic_DNA"/>
</dbReference>
<evidence type="ECO:0000256" key="8">
    <source>
        <dbReference type="SAM" id="SignalP"/>
    </source>
</evidence>
<dbReference type="AlphaFoldDB" id="A0AAJ2BME9"/>
<evidence type="ECO:0000256" key="6">
    <source>
        <dbReference type="ARBA" id="ARBA00023145"/>
    </source>
</evidence>
<dbReference type="SUPFAM" id="SSF56235">
    <property type="entry name" value="N-terminal nucleophile aminohydrolases (Ntn hydrolases)"/>
    <property type="match status" value="1"/>
</dbReference>
<dbReference type="Proteomes" id="UP001268036">
    <property type="component" value="Unassembled WGS sequence"/>
</dbReference>
<feature type="compositionally biased region" description="Polar residues" evidence="7">
    <location>
        <begin position="459"/>
        <end position="470"/>
    </location>
</feature>
<dbReference type="InterPro" id="IPR043147">
    <property type="entry name" value="Penicillin_amidase_A-knob"/>
</dbReference>
<evidence type="ECO:0000313" key="9">
    <source>
        <dbReference type="EMBL" id="MDR6232852.1"/>
    </source>
</evidence>
<feature type="chain" id="PRO_5042605148" evidence="8">
    <location>
        <begin position="27"/>
        <end position="743"/>
    </location>
</feature>
<dbReference type="Gene3D" id="2.30.120.10">
    <property type="match status" value="1"/>
</dbReference>
<feature type="signal peptide" evidence="8">
    <location>
        <begin position="1"/>
        <end position="26"/>
    </location>
</feature>
<comment type="similarity">
    <text evidence="2">Belongs to the peptidase S45 family.</text>
</comment>
<dbReference type="PANTHER" id="PTHR34218">
    <property type="entry name" value="PEPTIDASE S45 PENICILLIN AMIDASE"/>
    <property type="match status" value="1"/>
</dbReference>
<dbReference type="GO" id="GO:0042597">
    <property type="term" value="C:periplasmic space"/>
    <property type="evidence" value="ECO:0007669"/>
    <property type="project" value="UniProtKB-SubCell"/>
</dbReference>
<accession>A0AAJ2BME9</accession>
<keyword evidence="6" id="KW-0865">Zymogen</keyword>
<dbReference type="Gene3D" id="1.10.1400.10">
    <property type="match status" value="1"/>
</dbReference>
<evidence type="ECO:0000256" key="2">
    <source>
        <dbReference type="ARBA" id="ARBA00006586"/>
    </source>
</evidence>
<organism evidence="9 10">
    <name type="scientific">Pseudomonas oryzihabitans</name>
    <dbReference type="NCBI Taxonomy" id="47885"/>
    <lineage>
        <taxon>Bacteria</taxon>
        <taxon>Pseudomonadati</taxon>
        <taxon>Pseudomonadota</taxon>
        <taxon>Gammaproteobacteria</taxon>
        <taxon>Pseudomonadales</taxon>
        <taxon>Pseudomonadaceae</taxon>
        <taxon>Pseudomonas</taxon>
    </lineage>
</organism>
<comment type="caution">
    <text evidence="9">The sequence shown here is derived from an EMBL/GenBank/DDBJ whole genome shotgun (WGS) entry which is preliminary data.</text>
</comment>
<dbReference type="Pfam" id="PF01804">
    <property type="entry name" value="Penicil_amidase"/>
    <property type="match status" value="1"/>
</dbReference>
<feature type="region of interest" description="Disordered" evidence="7">
    <location>
        <begin position="448"/>
        <end position="470"/>
    </location>
</feature>
<comment type="subcellular location">
    <subcellularLocation>
        <location evidence="1">Periplasm</location>
    </subcellularLocation>
</comment>
<evidence type="ECO:0000256" key="4">
    <source>
        <dbReference type="ARBA" id="ARBA00022764"/>
    </source>
</evidence>
<protein>
    <submittedName>
        <fullName evidence="9">Acyl-homoserine-lactone acylase</fullName>
        <ecNumber evidence="9">3.5.1.97</ecNumber>
    </submittedName>
</protein>
<evidence type="ECO:0000256" key="1">
    <source>
        <dbReference type="ARBA" id="ARBA00004418"/>
    </source>
</evidence>
<dbReference type="EC" id="3.5.1.97" evidence="9"/>
<dbReference type="Gene3D" id="3.60.20.10">
    <property type="entry name" value="Glutamine Phosphoribosylpyrophosphate, subunit 1, domain 1"/>
    <property type="match status" value="1"/>
</dbReference>
<dbReference type="InterPro" id="IPR043146">
    <property type="entry name" value="Penicillin_amidase_N_B-knob"/>
</dbReference>
<dbReference type="GO" id="GO:0016811">
    <property type="term" value="F:hydrolase activity, acting on carbon-nitrogen (but not peptide) bonds, in linear amides"/>
    <property type="evidence" value="ECO:0007669"/>
    <property type="project" value="InterPro"/>
</dbReference>
<gene>
    <name evidence="9" type="ORF">QE440_000593</name>
</gene>
<dbReference type="InterPro" id="IPR023343">
    <property type="entry name" value="Penicillin_amidase_dom1"/>
</dbReference>
<evidence type="ECO:0000256" key="3">
    <source>
        <dbReference type="ARBA" id="ARBA00022729"/>
    </source>
</evidence>
<keyword evidence="3 8" id="KW-0732">Signal</keyword>
<dbReference type="GO" id="GO:0017000">
    <property type="term" value="P:antibiotic biosynthetic process"/>
    <property type="evidence" value="ECO:0007669"/>
    <property type="project" value="InterPro"/>
</dbReference>
<name>A0AAJ2BME9_9PSED</name>
<keyword evidence="5 9" id="KW-0378">Hydrolase</keyword>
<dbReference type="PANTHER" id="PTHR34218:SF3">
    <property type="entry name" value="ACYL-HOMOSERINE LACTONE ACYLASE PVDQ"/>
    <property type="match status" value="1"/>
</dbReference>
<dbReference type="InterPro" id="IPR029055">
    <property type="entry name" value="Ntn_hydrolases_N"/>
</dbReference>
<dbReference type="InterPro" id="IPR002692">
    <property type="entry name" value="S45"/>
</dbReference>
<sequence>MALVLSSFRYLSLAVGLSLGSLGAQAAADSTVEIRWTGYGIPHIRATDERGLGYGIGYAYARDNACLLLEEAMTARGERSRYLGEAGSNSAGMPNLASDVLFGWINDEAAVRRFERAQPATLVDRLDGYVAGFNRYLHAPAIPLACADEPWARPLVRADLVRLTRRLLVEGGLAQFGEGLLAASQPRIAAGSGIRPAPRRLRQELGSNAIAVGSARAAGARSLLLANPHFPWRGALRFYQLHLTLPGQLDVMGAALPGLPLVNIGFNRHLAWTHTVDTAAHFTLYRLALDPRQPRHYLVDGQSLPLREDVVKVVIRTADGRLETVERSVWVSRFGPLIRLPGQLDETATQAWALRDANLDNSRVLAQWDAINRADSTVALTRAIATRQGIPWVNTLAADDRGQVAYLDLSVVPYLDATQLQACLLPELAAQGLPGLRGDLASCHWRDDPDARQPGIVPTAQQPQLSGNGVLQNSNDSAWLTDPARPLEGFSPLVSRAGEPLGGRTRYALSRLAGMPRVSADELRKLVVANQVASRDWVWSDLRAYCARPAHRPAVRRACQELADWDGTANLTAGPGLQVFAGFLQRLSADGSLWRRPFDPADPLHTPTGIDLARDGADERLGRWLTEALAERLPRAWGEVQLSAGVGIPGGDGHLGIYNAIQSQAQGDQREVVSGSSYIQLVRFTADGPQARGLLAFSQSSDPRSPHYRDQTLLFSRQQWPVLPFTERQIQADPQLQRLRLIP</sequence>